<comment type="similarity">
    <text evidence="7">Belongs to the binding-protein-dependent transport system permease family.</text>
</comment>
<feature type="transmembrane region" description="Helical" evidence="7">
    <location>
        <begin position="89"/>
        <end position="108"/>
    </location>
</feature>
<keyword evidence="3" id="KW-1003">Cell membrane</keyword>
<evidence type="ECO:0000313" key="10">
    <source>
        <dbReference type="Proteomes" id="UP000276417"/>
    </source>
</evidence>
<feature type="transmembrane region" description="Helical" evidence="7">
    <location>
        <begin position="257"/>
        <end position="278"/>
    </location>
</feature>
<dbReference type="Gene3D" id="1.10.3720.10">
    <property type="entry name" value="MetI-like"/>
    <property type="match status" value="1"/>
</dbReference>
<keyword evidence="5 7" id="KW-1133">Transmembrane helix</keyword>
<feature type="transmembrane region" description="Helical" evidence="7">
    <location>
        <begin position="120"/>
        <end position="143"/>
    </location>
</feature>
<feature type="domain" description="ABC transmembrane type-1" evidence="8">
    <location>
        <begin position="85"/>
        <end position="278"/>
    </location>
</feature>
<feature type="transmembrane region" description="Helical" evidence="7">
    <location>
        <begin position="155"/>
        <end position="178"/>
    </location>
</feature>
<evidence type="ECO:0000256" key="4">
    <source>
        <dbReference type="ARBA" id="ARBA00022692"/>
    </source>
</evidence>
<accession>A0A3G8YSC1</accession>
<dbReference type="Pfam" id="PF00528">
    <property type="entry name" value="BPD_transp_1"/>
    <property type="match status" value="1"/>
</dbReference>
<keyword evidence="10" id="KW-1185">Reference proteome</keyword>
<proteinExistence type="inferred from homology"/>
<dbReference type="AlphaFoldDB" id="A0A3G8YSC1"/>
<dbReference type="EMBL" id="CP034185">
    <property type="protein sequence ID" value="AZI44641.1"/>
    <property type="molecule type" value="Genomic_DNA"/>
</dbReference>
<dbReference type="CDD" id="cd06261">
    <property type="entry name" value="TM_PBP2"/>
    <property type="match status" value="1"/>
</dbReference>
<dbReference type="KEGG" id="dph:EHF33_17235"/>
<keyword evidence="4 7" id="KW-0812">Transmembrane</keyword>
<evidence type="ECO:0000313" key="9">
    <source>
        <dbReference type="EMBL" id="AZI44641.1"/>
    </source>
</evidence>
<comment type="subcellular location">
    <subcellularLocation>
        <location evidence="1 7">Cell membrane</location>
        <topology evidence="1 7">Multi-pass membrane protein</topology>
    </subcellularLocation>
</comment>
<feature type="transmembrane region" description="Helical" evidence="7">
    <location>
        <begin position="26"/>
        <end position="48"/>
    </location>
</feature>
<dbReference type="Proteomes" id="UP000276417">
    <property type="component" value="Plasmid unnamed1"/>
</dbReference>
<geneLocation type="plasmid" evidence="9 10">
    <name>unnamed1</name>
</geneLocation>
<evidence type="ECO:0000256" key="5">
    <source>
        <dbReference type="ARBA" id="ARBA00022989"/>
    </source>
</evidence>
<dbReference type="OrthoDB" id="9771544at2"/>
<organism evidence="9 10">
    <name type="scientific">Deinococcus psychrotolerans</name>
    <dbReference type="NCBI Taxonomy" id="2489213"/>
    <lineage>
        <taxon>Bacteria</taxon>
        <taxon>Thermotogati</taxon>
        <taxon>Deinococcota</taxon>
        <taxon>Deinococci</taxon>
        <taxon>Deinococcales</taxon>
        <taxon>Deinococcaceae</taxon>
        <taxon>Deinococcus</taxon>
    </lineage>
</organism>
<evidence type="ECO:0000256" key="1">
    <source>
        <dbReference type="ARBA" id="ARBA00004651"/>
    </source>
</evidence>
<dbReference type="PANTHER" id="PTHR43744:SF12">
    <property type="entry name" value="ABC TRANSPORTER PERMEASE PROTEIN MG189-RELATED"/>
    <property type="match status" value="1"/>
</dbReference>
<evidence type="ECO:0000256" key="3">
    <source>
        <dbReference type="ARBA" id="ARBA00022475"/>
    </source>
</evidence>
<dbReference type="InterPro" id="IPR035906">
    <property type="entry name" value="MetI-like_sf"/>
</dbReference>
<name>A0A3G8YSC1_9DEIO</name>
<evidence type="ECO:0000256" key="7">
    <source>
        <dbReference type="RuleBase" id="RU363032"/>
    </source>
</evidence>
<dbReference type="PROSITE" id="PS50928">
    <property type="entry name" value="ABC_TM1"/>
    <property type="match status" value="1"/>
</dbReference>
<dbReference type="RefSeq" id="WP_124874476.1">
    <property type="nucleotide sequence ID" value="NZ_CP034185.1"/>
</dbReference>
<dbReference type="SUPFAM" id="SSF161098">
    <property type="entry name" value="MetI-like"/>
    <property type="match status" value="1"/>
</dbReference>
<keyword evidence="6 7" id="KW-0472">Membrane</keyword>
<evidence type="ECO:0000256" key="6">
    <source>
        <dbReference type="ARBA" id="ARBA00023136"/>
    </source>
</evidence>
<evidence type="ECO:0000259" key="8">
    <source>
        <dbReference type="PROSITE" id="PS50928"/>
    </source>
</evidence>
<keyword evidence="2 7" id="KW-0813">Transport</keyword>
<reference evidence="9 10" key="1">
    <citation type="submission" date="2018-11" db="EMBL/GenBank/DDBJ databases">
        <title>Deinococcus shelandsis sp. nov., isolated from South Shetland Islands soil of Antarctica.</title>
        <authorList>
            <person name="Tian J."/>
        </authorList>
    </citation>
    <scope>NUCLEOTIDE SEQUENCE [LARGE SCALE GENOMIC DNA]</scope>
    <source>
        <strain evidence="9 10">S14-83T</strain>
        <plasmid evidence="9 10">unnamed1</plasmid>
    </source>
</reference>
<keyword evidence="9" id="KW-0614">Plasmid</keyword>
<dbReference type="GO" id="GO:0055085">
    <property type="term" value="P:transmembrane transport"/>
    <property type="evidence" value="ECO:0007669"/>
    <property type="project" value="InterPro"/>
</dbReference>
<dbReference type="PANTHER" id="PTHR43744">
    <property type="entry name" value="ABC TRANSPORTER PERMEASE PROTEIN MG189-RELATED-RELATED"/>
    <property type="match status" value="1"/>
</dbReference>
<dbReference type="InterPro" id="IPR000515">
    <property type="entry name" value="MetI-like"/>
</dbReference>
<dbReference type="GO" id="GO:0005886">
    <property type="term" value="C:plasma membrane"/>
    <property type="evidence" value="ECO:0007669"/>
    <property type="project" value="UniProtKB-SubCell"/>
</dbReference>
<sequence length="293" mass="32632">MTVTQNSEISTTSLPKPPKRRDYKTVLAYLFLTVGAIVTLFPFAWMILTSLKSFQELFNLGFWPESPTLANYSQVITQTKFLTWFGNSLLIAGVTTLSVLFFDSLVGYTLAKFEFPGKNIVFILMLSTLMIPTEMLIIPWFVGVTDIHLLNSTPGAYFSIIFPGLISAFGVFLMRQFFESLPNDLIEAARIDGMSEFGIFWRIALPLVRPALASLAIFTFLGNWNAFLWPLIVIQKPEFRTLPVGTALFNGEAGTQWGLIMAASSLAVIPVLLVFAFFQKQIIEGIVLTGLKG</sequence>
<gene>
    <name evidence="9" type="ORF">EHF33_17235</name>
</gene>
<protein>
    <submittedName>
        <fullName evidence="9">Carbohydrate ABC transporter permease</fullName>
    </submittedName>
</protein>
<evidence type="ECO:0000256" key="2">
    <source>
        <dbReference type="ARBA" id="ARBA00022448"/>
    </source>
</evidence>